<dbReference type="InterPro" id="IPR002635">
    <property type="entry name" value="Chorion"/>
</dbReference>
<keyword evidence="7" id="KW-1185">Reference proteome</keyword>
<evidence type="ECO:0000313" key="7">
    <source>
        <dbReference type="Proteomes" id="UP000249218"/>
    </source>
</evidence>
<dbReference type="GO" id="GO:0042600">
    <property type="term" value="C:egg chorion"/>
    <property type="evidence" value="ECO:0007669"/>
    <property type="project" value="InterPro"/>
</dbReference>
<accession>A0A2W1BIN9</accession>
<feature type="chain" id="PRO_5016149118" evidence="5">
    <location>
        <begin position="19"/>
        <end position="229"/>
    </location>
</feature>
<dbReference type="GO" id="GO:0007304">
    <property type="term" value="P:chorion-containing eggshell formation"/>
    <property type="evidence" value="ECO:0007669"/>
    <property type="project" value="InterPro"/>
</dbReference>
<name>A0A2W1BIN9_HELAM</name>
<organism evidence="6 7">
    <name type="scientific">Helicoverpa armigera</name>
    <name type="common">Cotton bollworm</name>
    <name type="synonym">Heliothis armigera</name>
    <dbReference type="NCBI Taxonomy" id="29058"/>
    <lineage>
        <taxon>Eukaryota</taxon>
        <taxon>Metazoa</taxon>
        <taxon>Ecdysozoa</taxon>
        <taxon>Arthropoda</taxon>
        <taxon>Hexapoda</taxon>
        <taxon>Insecta</taxon>
        <taxon>Pterygota</taxon>
        <taxon>Neoptera</taxon>
        <taxon>Endopterygota</taxon>
        <taxon>Lepidoptera</taxon>
        <taxon>Glossata</taxon>
        <taxon>Ditrysia</taxon>
        <taxon>Noctuoidea</taxon>
        <taxon>Noctuidae</taxon>
        <taxon>Heliothinae</taxon>
        <taxon>Helicoverpa</taxon>
    </lineage>
</organism>
<evidence type="ECO:0000256" key="4">
    <source>
        <dbReference type="RuleBase" id="RU004378"/>
    </source>
</evidence>
<feature type="signal peptide" evidence="5">
    <location>
        <begin position="1"/>
        <end position="18"/>
    </location>
</feature>
<dbReference type="GO" id="GO:0005213">
    <property type="term" value="F:structural constituent of egg chorion"/>
    <property type="evidence" value="ECO:0007669"/>
    <property type="project" value="InterPro"/>
</dbReference>
<dbReference type="AlphaFoldDB" id="A0A2W1BIN9"/>
<comment type="function">
    <text evidence="1">This protein is one of many from the eggshell of the gypsy moth.</text>
</comment>
<keyword evidence="3" id="KW-0677">Repeat</keyword>
<keyword evidence="5" id="KW-0732">Signal</keyword>
<reference evidence="6 7" key="1">
    <citation type="journal article" date="2017" name="BMC Biol.">
        <title>Genomic innovations, transcriptional plasticity and gene loss underlying the evolution and divergence of two highly polyphagous and invasive Helicoverpa pest species.</title>
        <authorList>
            <person name="Pearce S.L."/>
            <person name="Clarke D.F."/>
            <person name="East P.D."/>
            <person name="Elfekih S."/>
            <person name="Gordon K.H."/>
            <person name="Jermiin L.S."/>
            <person name="McGaughran A."/>
            <person name="Oakeshott J.G."/>
            <person name="Papanikolaou A."/>
            <person name="Perera O.P."/>
            <person name="Rane R.V."/>
            <person name="Richards S."/>
            <person name="Tay W.T."/>
            <person name="Walsh T.K."/>
            <person name="Anderson A."/>
            <person name="Anderson C.J."/>
            <person name="Asgari S."/>
            <person name="Board P.G."/>
            <person name="Bretschneider A."/>
            <person name="Campbell P.M."/>
            <person name="Chertemps T."/>
            <person name="Christeller J.T."/>
            <person name="Coppin C.W."/>
            <person name="Downes S.J."/>
            <person name="Duan G."/>
            <person name="Farnsworth C.A."/>
            <person name="Good R.T."/>
            <person name="Han L.B."/>
            <person name="Han Y.C."/>
            <person name="Hatje K."/>
            <person name="Horne I."/>
            <person name="Huang Y.P."/>
            <person name="Hughes D.S."/>
            <person name="Jacquin-Joly E."/>
            <person name="James W."/>
            <person name="Jhangiani S."/>
            <person name="Kollmar M."/>
            <person name="Kuwar S.S."/>
            <person name="Li S."/>
            <person name="Liu N.Y."/>
            <person name="Maibeche M.T."/>
            <person name="Miller J.R."/>
            <person name="Montagne N."/>
            <person name="Perry T."/>
            <person name="Qu J."/>
            <person name="Song S.V."/>
            <person name="Sutton G.G."/>
            <person name="Vogel H."/>
            <person name="Walenz B.P."/>
            <person name="Xu W."/>
            <person name="Zhang H.J."/>
            <person name="Zou Z."/>
            <person name="Batterham P."/>
            <person name="Edwards O.R."/>
            <person name="Feyereisen R."/>
            <person name="Gibbs R.A."/>
            <person name="Heckel D.G."/>
            <person name="McGrath A."/>
            <person name="Robin C."/>
            <person name="Scherer S.E."/>
            <person name="Worley K.C."/>
            <person name="Wu Y.D."/>
        </authorList>
    </citation>
    <scope>NUCLEOTIDE SEQUENCE [LARGE SCALE GENOMIC DNA]</scope>
    <source>
        <strain evidence="6">Harm_GR_Male_#8</strain>
        <tissue evidence="6">Whole organism</tissue>
    </source>
</reference>
<dbReference type="Proteomes" id="UP000249218">
    <property type="component" value="Unassembled WGS sequence"/>
</dbReference>
<dbReference type="Pfam" id="PF01723">
    <property type="entry name" value="Chorion_1"/>
    <property type="match status" value="1"/>
</dbReference>
<protein>
    <submittedName>
        <fullName evidence="6">Uncharacterized protein</fullName>
    </submittedName>
</protein>
<evidence type="ECO:0000256" key="2">
    <source>
        <dbReference type="ARBA" id="ARBA00005906"/>
    </source>
</evidence>
<dbReference type="EMBL" id="KZ150065">
    <property type="protein sequence ID" value="PZC74151.1"/>
    <property type="molecule type" value="Genomic_DNA"/>
</dbReference>
<evidence type="ECO:0000256" key="1">
    <source>
        <dbReference type="ARBA" id="ARBA00002085"/>
    </source>
</evidence>
<evidence type="ECO:0000256" key="3">
    <source>
        <dbReference type="ARBA" id="ARBA00022737"/>
    </source>
</evidence>
<proteinExistence type="inferred from homology"/>
<evidence type="ECO:0000256" key="5">
    <source>
        <dbReference type="SAM" id="SignalP"/>
    </source>
</evidence>
<evidence type="ECO:0000313" key="6">
    <source>
        <dbReference type="EMBL" id="PZC74151.1"/>
    </source>
</evidence>
<sequence>MIGWRCLLLSVVLQLTSAQSIPYGVPNRPIPSSRIPNGMPTGRGWPNGMTNNAIRRSLPNGMANNAIGRSLPVSANNMGKGIFLNRQSYANAHYANNFLPNKANNNMVKANLANIRPNIVEPTFATPVMPEIKAVENLANANLVPSVGMTGMPKVANLNFGSNPIPVTVTSGNHGNLPVGLNILADNLEVRGSVAVTGRMPIYGTVTLNGSVPNDGKASVNYSCGTPAI</sequence>
<comment type="similarity">
    <text evidence="2 4">Belongs to the chorion protein family.</text>
</comment>
<gene>
    <name evidence="6" type="primary">HaOG208223</name>
    <name evidence="6" type="ORF">B5X24_HaOG208223</name>
</gene>